<comment type="subcellular location">
    <subcellularLocation>
        <location evidence="1">Cell membrane</location>
        <topology evidence="1">Multi-pass membrane protein</topology>
    </subcellularLocation>
</comment>
<dbReference type="EMBL" id="VOBR01000041">
    <property type="protein sequence ID" value="TWP45442.1"/>
    <property type="molecule type" value="Genomic_DNA"/>
</dbReference>
<dbReference type="PANTHER" id="PTHR23513:SF11">
    <property type="entry name" value="STAPHYLOFERRIN A TRANSPORTER"/>
    <property type="match status" value="1"/>
</dbReference>
<accession>A0A563EI74</accession>
<feature type="transmembrane region" description="Helical" evidence="6">
    <location>
        <begin position="332"/>
        <end position="356"/>
    </location>
</feature>
<feature type="transmembrane region" description="Helical" evidence="6">
    <location>
        <begin position="38"/>
        <end position="58"/>
    </location>
</feature>
<feature type="transmembrane region" description="Helical" evidence="6">
    <location>
        <begin position="207"/>
        <end position="227"/>
    </location>
</feature>
<keyword evidence="5 6" id="KW-0472">Membrane</keyword>
<sequence length="398" mass="41061">MWGKRDLPLVVGGAVVSDFGNAITMIVLLLWATPISPLLVAGVLVAEMLPIALGAPIAGWLVDRFPNRRLLIAALLCQGAVTAAIATAMTVPALVLTLVFLSGCGRAITAPAQSALIPHIAGEENSTKAYAWMGTGRSLGILAGATGGALLAGHFGYGPALVIDGATFALQALALAFVRQERRPRPGDHQERPSATAGLRHVRTDKVLLAGISGLASFVGCVVLINVADPAYVRYVLNGDEFTFGAIQSCWMLGLLVGNRLAARLTRERQVAGWLGVAGIGIGTAVLIPAALPYVVANGIGWFLGGICNGVDNVTEKVLIRMRTPEEIRGRVFAAVSSVVTAANLVGTAAGGVLLLSLSPRWVFAIGGTGAIIAGALCLVRVRKAMSPAEAGLITTSK</sequence>
<feature type="transmembrane region" description="Helical" evidence="6">
    <location>
        <begin position="294"/>
        <end position="311"/>
    </location>
</feature>
<evidence type="ECO:0000256" key="4">
    <source>
        <dbReference type="ARBA" id="ARBA00022989"/>
    </source>
</evidence>
<feature type="transmembrane region" description="Helical" evidence="6">
    <location>
        <begin position="7"/>
        <end position="32"/>
    </location>
</feature>
<evidence type="ECO:0000256" key="3">
    <source>
        <dbReference type="ARBA" id="ARBA00022692"/>
    </source>
</evidence>
<dbReference type="InterPro" id="IPR036259">
    <property type="entry name" value="MFS_trans_sf"/>
</dbReference>
<dbReference type="GO" id="GO:0022857">
    <property type="term" value="F:transmembrane transporter activity"/>
    <property type="evidence" value="ECO:0007669"/>
    <property type="project" value="InterPro"/>
</dbReference>
<dbReference type="PANTHER" id="PTHR23513">
    <property type="entry name" value="INTEGRAL MEMBRANE EFFLUX PROTEIN-RELATED"/>
    <property type="match status" value="1"/>
</dbReference>
<name>A0A563EI74_9PSEU</name>
<feature type="transmembrane region" description="Helical" evidence="6">
    <location>
        <begin position="129"/>
        <end position="151"/>
    </location>
</feature>
<dbReference type="CDD" id="cd06173">
    <property type="entry name" value="MFS_MefA_like"/>
    <property type="match status" value="1"/>
</dbReference>
<evidence type="ECO:0000313" key="9">
    <source>
        <dbReference type="Proteomes" id="UP000316639"/>
    </source>
</evidence>
<dbReference type="InterPro" id="IPR020846">
    <property type="entry name" value="MFS_dom"/>
</dbReference>
<gene>
    <name evidence="8" type="ORF">FKR81_39125</name>
</gene>
<evidence type="ECO:0000256" key="6">
    <source>
        <dbReference type="SAM" id="Phobius"/>
    </source>
</evidence>
<evidence type="ECO:0000259" key="7">
    <source>
        <dbReference type="PROSITE" id="PS50850"/>
    </source>
</evidence>
<evidence type="ECO:0000256" key="5">
    <source>
        <dbReference type="ARBA" id="ARBA00023136"/>
    </source>
</evidence>
<keyword evidence="2" id="KW-1003">Cell membrane</keyword>
<evidence type="ECO:0000256" key="1">
    <source>
        <dbReference type="ARBA" id="ARBA00004651"/>
    </source>
</evidence>
<dbReference type="Proteomes" id="UP000316639">
    <property type="component" value="Unassembled WGS sequence"/>
</dbReference>
<evidence type="ECO:0000313" key="8">
    <source>
        <dbReference type="EMBL" id="TWP45442.1"/>
    </source>
</evidence>
<feature type="transmembrane region" description="Helical" evidence="6">
    <location>
        <begin position="242"/>
        <end position="259"/>
    </location>
</feature>
<feature type="transmembrane region" description="Helical" evidence="6">
    <location>
        <begin position="271"/>
        <end position="288"/>
    </location>
</feature>
<evidence type="ECO:0000256" key="2">
    <source>
        <dbReference type="ARBA" id="ARBA00022475"/>
    </source>
</evidence>
<dbReference type="Pfam" id="PF07690">
    <property type="entry name" value="MFS_1"/>
    <property type="match status" value="2"/>
</dbReference>
<feature type="transmembrane region" description="Helical" evidence="6">
    <location>
        <begin position="157"/>
        <end position="178"/>
    </location>
</feature>
<proteinExistence type="predicted"/>
<dbReference type="OrthoDB" id="3685956at2"/>
<organism evidence="8 9">
    <name type="scientific">Lentzea tibetensis</name>
    <dbReference type="NCBI Taxonomy" id="2591470"/>
    <lineage>
        <taxon>Bacteria</taxon>
        <taxon>Bacillati</taxon>
        <taxon>Actinomycetota</taxon>
        <taxon>Actinomycetes</taxon>
        <taxon>Pseudonocardiales</taxon>
        <taxon>Pseudonocardiaceae</taxon>
        <taxon>Lentzea</taxon>
    </lineage>
</organism>
<dbReference type="SUPFAM" id="SSF103473">
    <property type="entry name" value="MFS general substrate transporter"/>
    <property type="match status" value="1"/>
</dbReference>
<feature type="domain" description="Major facilitator superfamily (MFS) profile" evidence="7">
    <location>
        <begin position="1"/>
        <end position="386"/>
    </location>
</feature>
<dbReference type="GO" id="GO:0005886">
    <property type="term" value="C:plasma membrane"/>
    <property type="evidence" value="ECO:0007669"/>
    <property type="project" value="UniProtKB-SubCell"/>
</dbReference>
<keyword evidence="3 6" id="KW-0812">Transmembrane</keyword>
<keyword evidence="4 6" id="KW-1133">Transmembrane helix</keyword>
<reference evidence="8 9" key="1">
    <citation type="submission" date="2019-07" db="EMBL/GenBank/DDBJ databases">
        <title>Lentzea xizangensis sp. nov., isolated from Qinghai-Tibetan Plateau Soils.</title>
        <authorList>
            <person name="Huang J."/>
        </authorList>
    </citation>
    <scope>NUCLEOTIDE SEQUENCE [LARGE SCALE GENOMIC DNA]</scope>
    <source>
        <strain evidence="8 9">FXJ1.1311</strain>
    </source>
</reference>
<dbReference type="Gene3D" id="1.20.1250.20">
    <property type="entry name" value="MFS general substrate transporter like domains"/>
    <property type="match status" value="1"/>
</dbReference>
<feature type="transmembrane region" description="Helical" evidence="6">
    <location>
        <begin position="362"/>
        <end position="380"/>
    </location>
</feature>
<dbReference type="AlphaFoldDB" id="A0A563EI74"/>
<dbReference type="PROSITE" id="PS50850">
    <property type="entry name" value="MFS"/>
    <property type="match status" value="1"/>
</dbReference>
<keyword evidence="9" id="KW-1185">Reference proteome</keyword>
<dbReference type="RefSeq" id="WP_146359893.1">
    <property type="nucleotide sequence ID" value="NZ_VOBR01000041.1"/>
</dbReference>
<protein>
    <submittedName>
        <fullName evidence="8">MFS transporter</fullName>
    </submittedName>
</protein>
<dbReference type="InterPro" id="IPR011701">
    <property type="entry name" value="MFS"/>
</dbReference>
<comment type="caution">
    <text evidence="8">The sequence shown here is derived from an EMBL/GenBank/DDBJ whole genome shotgun (WGS) entry which is preliminary data.</text>
</comment>